<comment type="caution">
    <text evidence="1">The sequence shown here is derived from an EMBL/GenBank/DDBJ whole genome shotgun (WGS) entry which is preliminary data.</text>
</comment>
<proteinExistence type="predicted"/>
<dbReference type="Proteomes" id="UP000814033">
    <property type="component" value="Unassembled WGS sequence"/>
</dbReference>
<gene>
    <name evidence="1" type="ORF">FA95DRAFT_1598152</name>
</gene>
<dbReference type="EMBL" id="MU276036">
    <property type="protein sequence ID" value="KAI0043036.1"/>
    <property type="molecule type" value="Genomic_DNA"/>
</dbReference>
<evidence type="ECO:0000313" key="2">
    <source>
        <dbReference type="Proteomes" id="UP000814033"/>
    </source>
</evidence>
<reference evidence="1" key="2">
    <citation type="journal article" date="2022" name="New Phytol.">
        <title>Evolutionary transition to the ectomycorrhizal habit in the genomes of a hyperdiverse lineage of mushroom-forming fungi.</title>
        <authorList>
            <person name="Looney B."/>
            <person name="Miyauchi S."/>
            <person name="Morin E."/>
            <person name="Drula E."/>
            <person name="Courty P.E."/>
            <person name="Kohler A."/>
            <person name="Kuo A."/>
            <person name="LaButti K."/>
            <person name="Pangilinan J."/>
            <person name="Lipzen A."/>
            <person name="Riley R."/>
            <person name="Andreopoulos W."/>
            <person name="He G."/>
            <person name="Johnson J."/>
            <person name="Nolan M."/>
            <person name="Tritt A."/>
            <person name="Barry K.W."/>
            <person name="Grigoriev I.V."/>
            <person name="Nagy L.G."/>
            <person name="Hibbett D."/>
            <person name="Henrissat B."/>
            <person name="Matheny P.B."/>
            <person name="Labbe J."/>
            <person name="Martin F.M."/>
        </authorList>
    </citation>
    <scope>NUCLEOTIDE SEQUENCE</scope>
    <source>
        <strain evidence="1">FP105234-sp</strain>
    </source>
</reference>
<evidence type="ECO:0000313" key="1">
    <source>
        <dbReference type="EMBL" id="KAI0043036.1"/>
    </source>
</evidence>
<name>A0ACB8RHD7_9AGAM</name>
<reference evidence="1" key="1">
    <citation type="submission" date="2021-02" db="EMBL/GenBank/DDBJ databases">
        <authorList>
            <consortium name="DOE Joint Genome Institute"/>
            <person name="Ahrendt S."/>
            <person name="Looney B.P."/>
            <person name="Miyauchi S."/>
            <person name="Morin E."/>
            <person name="Drula E."/>
            <person name="Courty P.E."/>
            <person name="Chicoki N."/>
            <person name="Fauchery L."/>
            <person name="Kohler A."/>
            <person name="Kuo A."/>
            <person name="Labutti K."/>
            <person name="Pangilinan J."/>
            <person name="Lipzen A."/>
            <person name="Riley R."/>
            <person name="Andreopoulos W."/>
            <person name="He G."/>
            <person name="Johnson J."/>
            <person name="Barry K.W."/>
            <person name="Grigoriev I.V."/>
            <person name="Nagy L."/>
            <person name="Hibbett D."/>
            <person name="Henrissat B."/>
            <person name="Matheny P.B."/>
            <person name="Labbe J."/>
            <person name="Martin F."/>
        </authorList>
    </citation>
    <scope>NUCLEOTIDE SEQUENCE</scope>
    <source>
        <strain evidence="1">FP105234-sp</strain>
    </source>
</reference>
<keyword evidence="2" id="KW-1185">Reference proteome</keyword>
<accession>A0ACB8RHD7</accession>
<sequence>MPRFYLGAFPPPVDRVQHEDTPNHSISDLEKDRIACEDTFIPKFDKYLRQPVPGESCPCVDNALTLRSTMKAWLAGRNSQRKPGKAWGLCREGAPREAEWRLRYQIEEFLAYTSGMADSDPTHLVRRPATDQQPAYSPRREQSFPGPLHIPGFARK</sequence>
<organism evidence="1 2">
    <name type="scientific">Auriscalpium vulgare</name>
    <dbReference type="NCBI Taxonomy" id="40419"/>
    <lineage>
        <taxon>Eukaryota</taxon>
        <taxon>Fungi</taxon>
        <taxon>Dikarya</taxon>
        <taxon>Basidiomycota</taxon>
        <taxon>Agaricomycotina</taxon>
        <taxon>Agaricomycetes</taxon>
        <taxon>Russulales</taxon>
        <taxon>Auriscalpiaceae</taxon>
        <taxon>Auriscalpium</taxon>
    </lineage>
</organism>
<protein>
    <submittedName>
        <fullName evidence="1">Uncharacterized protein</fullName>
    </submittedName>
</protein>